<dbReference type="SUPFAM" id="SSF51905">
    <property type="entry name" value="FAD/NAD(P)-binding domain"/>
    <property type="match status" value="1"/>
</dbReference>
<comment type="similarity">
    <text evidence="2">Belongs to the FAD-binding monooxygenase family.</text>
</comment>
<dbReference type="InterPro" id="IPR036188">
    <property type="entry name" value="FAD/NAD-bd_sf"/>
</dbReference>
<dbReference type="InterPro" id="IPR020946">
    <property type="entry name" value="Flavin_mOase-like"/>
</dbReference>
<evidence type="ECO:0000256" key="3">
    <source>
        <dbReference type="ARBA" id="ARBA00022630"/>
    </source>
</evidence>
<reference evidence="9 10" key="1">
    <citation type="submission" date="2016-10" db="EMBL/GenBank/DDBJ databases">
        <authorList>
            <person name="de Groot N.N."/>
        </authorList>
    </citation>
    <scope>NUCLEOTIDE SEQUENCE [LARGE SCALE GENOMIC DNA]</scope>
    <source>
        <strain evidence="9 10">DSM 45434</strain>
    </source>
</reference>
<evidence type="ECO:0000256" key="8">
    <source>
        <dbReference type="SAM" id="MobiDB-lite"/>
    </source>
</evidence>
<gene>
    <name evidence="9" type="ORF">SAMN04488539_0445</name>
</gene>
<proteinExistence type="inferred from homology"/>
<evidence type="ECO:0000313" key="9">
    <source>
        <dbReference type="EMBL" id="SDR82214.1"/>
    </source>
</evidence>
<dbReference type="PANTHER" id="PTHR43098">
    <property type="entry name" value="L-ORNITHINE N(5)-MONOOXYGENASE-RELATED"/>
    <property type="match status" value="1"/>
</dbReference>
<evidence type="ECO:0000256" key="2">
    <source>
        <dbReference type="ARBA" id="ARBA00010139"/>
    </source>
</evidence>
<sequence>MTTTVPNKDLQRKYDEERDKRLAARKSKDEDFVRIETIINPDELDPYKEVTPREPLHDDVEVTLLGGGWAGLMTAAELRKSDRQLRILDQAGDFGGVWYWNRYPGVMCDTASVVYMPLLEETGHKPTERYAHGPEIYAHAQRIGRHFDLYKDAYFHTRVTGLSWEEDIKRWRITTNRGDNFTSQFVSLGIGSLNVPRLPSFPGTMDYKGEWFHTARWDYNATGGSPDGAEMDKLSDKTVAIIGTGATAIQVVPELAKTAKKLLVIQRTPTSVDVRGNGPTDYEWWDELTSQEGWQQKVYDNFLDFVEEYKVGNYPSSDTVDLLSDGWTMNGRKLAHRLEAIEGDMTPEKFRSVLYQWDDEVQQSIRDRTDVEVEDKATADGLKAWYRAWCKRPGFHDEYLQTFNRDNVELVDTDGKGVERITENGVVIQGVEYPVDMIIYSTGFLYNRNASKDAFFDVIGRNGLKLRDKWNDGMLTYMGYFTHDFPNMFFQQSVQAAFLVSNVPQNFADGARVLRAVIDHTLDSGAEVFEPTQEAEDAWVDHLVENGTVADDPECTPGYLNGEGKREIGMAERRSVGFPAGKKAFFNHVRQWRADGRFTGLNFA</sequence>
<evidence type="ECO:0000256" key="4">
    <source>
        <dbReference type="ARBA" id="ARBA00022827"/>
    </source>
</evidence>
<evidence type="ECO:0000313" key="10">
    <source>
        <dbReference type="Proteomes" id="UP000182237"/>
    </source>
</evidence>
<dbReference type="STRING" id="1203190.GCA_000312345_00328"/>
<feature type="region of interest" description="Disordered" evidence="8">
    <location>
        <begin position="1"/>
        <end position="21"/>
    </location>
</feature>
<keyword evidence="10" id="KW-1185">Reference proteome</keyword>
<feature type="compositionally biased region" description="Basic and acidic residues" evidence="8">
    <location>
        <begin position="9"/>
        <end position="21"/>
    </location>
</feature>
<dbReference type="PANTHER" id="PTHR43098:SF4">
    <property type="entry name" value="BLR3857 PROTEIN"/>
    <property type="match status" value="1"/>
</dbReference>
<organism evidence="9 10">
    <name type="scientific">Corynebacterium timonense</name>
    <dbReference type="NCBI Taxonomy" id="441500"/>
    <lineage>
        <taxon>Bacteria</taxon>
        <taxon>Bacillati</taxon>
        <taxon>Actinomycetota</taxon>
        <taxon>Actinomycetes</taxon>
        <taxon>Mycobacteriales</taxon>
        <taxon>Corynebacteriaceae</taxon>
        <taxon>Corynebacterium</taxon>
    </lineage>
</organism>
<dbReference type="eggNOG" id="COG2072">
    <property type="taxonomic scope" value="Bacteria"/>
</dbReference>
<evidence type="ECO:0000256" key="5">
    <source>
        <dbReference type="ARBA" id="ARBA00022857"/>
    </source>
</evidence>
<dbReference type="Gene3D" id="3.50.50.60">
    <property type="entry name" value="FAD/NAD(P)-binding domain"/>
    <property type="match status" value="2"/>
</dbReference>
<evidence type="ECO:0000256" key="1">
    <source>
        <dbReference type="ARBA" id="ARBA00001974"/>
    </source>
</evidence>
<dbReference type="GO" id="GO:0050661">
    <property type="term" value="F:NADP binding"/>
    <property type="evidence" value="ECO:0007669"/>
    <property type="project" value="InterPro"/>
</dbReference>
<dbReference type="EMBL" id="LT629765">
    <property type="protein sequence ID" value="SDR82214.1"/>
    <property type="molecule type" value="Genomic_DNA"/>
</dbReference>
<evidence type="ECO:0000256" key="7">
    <source>
        <dbReference type="ARBA" id="ARBA00023033"/>
    </source>
</evidence>
<dbReference type="Proteomes" id="UP000182237">
    <property type="component" value="Chromosome I"/>
</dbReference>
<protein>
    <submittedName>
        <fullName evidence="9">Predicted flavoprotein CzcO associated with the cation diffusion facilitator CzcD</fullName>
    </submittedName>
</protein>
<evidence type="ECO:0000256" key="6">
    <source>
        <dbReference type="ARBA" id="ARBA00023002"/>
    </source>
</evidence>
<dbReference type="Pfam" id="PF00743">
    <property type="entry name" value="FMO-like"/>
    <property type="match status" value="1"/>
</dbReference>
<dbReference type="AlphaFoldDB" id="A0A1H1M5V1"/>
<name>A0A1H1M5V1_9CORY</name>
<keyword evidence="4" id="KW-0274">FAD</keyword>
<comment type="cofactor">
    <cofactor evidence="1">
        <name>FAD</name>
        <dbReference type="ChEBI" id="CHEBI:57692"/>
    </cofactor>
</comment>
<dbReference type="RefSeq" id="WP_019193195.1">
    <property type="nucleotide sequence ID" value="NZ_LT629765.1"/>
</dbReference>
<accession>A0A1H1M5V1</accession>
<dbReference type="GO" id="GO:0050660">
    <property type="term" value="F:flavin adenine dinucleotide binding"/>
    <property type="evidence" value="ECO:0007669"/>
    <property type="project" value="InterPro"/>
</dbReference>
<keyword evidence="6" id="KW-0560">Oxidoreductase</keyword>
<keyword evidence="7" id="KW-0503">Monooxygenase</keyword>
<keyword evidence="5" id="KW-0521">NADP</keyword>
<dbReference type="OrthoDB" id="5168853at2"/>
<dbReference type="InterPro" id="IPR050775">
    <property type="entry name" value="FAD-binding_Monooxygenases"/>
</dbReference>
<keyword evidence="3" id="KW-0285">Flavoprotein</keyword>
<dbReference type="GO" id="GO:0004499">
    <property type="term" value="F:N,N-dimethylaniline monooxygenase activity"/>
    <property type="evidence" value="ECO:0007669"/>
    <property type="project" value="InterPro"/>
</dbReference>
<dbReference type="Pfam" id="PF13450">
    <property type="entry name" value="NAD_binding_8"/>
    <property type="match status" value="1"/>
</dbReference>